<evidence type="ECO:0000256" key="1">
    <source>
        <dbReference type="ARBA" id="ARBA00022723"/>
    </source>
</evidence>
<dbReference type="PANTHER" id="PTHR38439:SF3">
    <property type="entry name" value="COPPER-RESISTANT CUPROPROTEIN COPI"/>
    <property type="match status" value="1"/>
</dbReference>
<dbReference type="InterPro" id="IPR050845">
    <property type="entry name" value="Cu-binding_ET"/>
</dbReference>
<name>A0ABY4QWY3_9ACTN</name>
<evidence type="ECO:0000313" key="4">
    <source>
        <dbReference type="EMBL" id="UQX88158.1"/>
    </source>
</evidence>
<sequence length="145" mass="15005">MIRTAGPRTTVLLTTGLATAVGALVLAGCQSQSAINREPHQGSSTAAAGANGEQDVLITTDSSYRFSPSTITVHPGTVRLTLRHTGGGAPHDWSLSGFPDDHVPLTQAGQTRSLTFTAPAPGSYQFVCTIHVKQGQTGTLVVLPN</sequence>
<protein>
    <submittedName>
        <fullName evidence="4">Cupredoxin domain-containing protein</fullName>
    </submittedName>
</protein>
<dbReference type="SUPFAM" id="SSF49503">
    <property type="entry name" value="Cupredoxins"/>
    <property type="match status" value="1"/>
</dbReference>
<dbReference type="RefSeq" id="WP_249771386.1">
    <property type="nucleotide sequence ID" value="NZ_CP097332.1"/>
</dbReference>
<dbReference type="PROSITE" id="PS51257">
    <property type="entry name" value="PROKAR_LIPOPROTEIN"/>
    <property type="match status" value="1"/>
</dbReference>
<dbReference type="InterPro" id="IPR028096">
    <property type="entry name" value="EfeO_Cupredoxin"/>
</dbReference>
<evidence type="ECO:0000256" key="2">
    <source>
        <dbReference type="ARBA" id="ARBA00023008"/>
    </source>
</evidence>
<keyword evidence="2" id="KW-0186">Copper</keyword>
<dbReference type="Gene3D" id="2.60.40.420">
    <property type="entry name" value="Cupredoxins - blue copper proteins"/>
    <property type="match status" value="1"/>
</dbReference>
<reference evidence="4" key="1">
    <citation type="journal article" date="2018" name="Int. J. Syst. Evol. Microbiol.">
        <title>Jatrophihabitans telluris sp. nov., isolated from sediment soil of lava forest wetlands and the emended description of the genus Jatrophihabitans.</title>
        <authorList>
            <person name="Lee K.C."/>
            <person name="Suh M.K."/>
            <person name="Eom M.K."/>
            <person name="Kim K.K."/>
            <person name="Kim J.S."/>
            <person name="Kim D.S."/>
            <person name="Ko S.H."/>
            <person name="Shin Y.K."/>
            <person name="Lee J.S."/>
        </authorList>
    </citation>
    <scope>NUCLEOTIDE SEQUENCE</scope>
    <source>
        <strain evidence="4">N237</strain>
    </source>
</reference>
<gene>
    <name evidence="4" type="ORF">M6D93_17975</name>
</gene>
<dbReference type="Proteomes" id="UP001056336">
    <property type="component" value="Chromosome"/>
</dbReference>
<proteinExistence type="predicted"/>
<dbReference type="EMBL" id="CP097332">
    <property type="protein sequence ID" value="UQX88158.1"/>
    <property type="molecule type" value="Genomic_DNA"/>
</dbReference>
<reference evidence="4" key="2">
    <citation type="submission" date="2022-05" db="EMBL/GenBank/DDBJ databases">
        <authorList>
            <person name="Kim J.-S."/>
            <person name="Lee K."/>
            <person name="Suh M."/>
            <person name="Eom M."/>
            <person name="Kim J.-S."/>
            <person name="Kim D.-S."/>
            <person name="Ko S.-H."/>
            <person name="Shin Y."/>
            <person name="Lee J.-S."/>
        </authorList>
    </citation>
    <scope>NUCLEOTIDE SEQUENCE</scope>
    <source>
        <strain evidence="4">N237</strain>
    </source>
</reference>
<dbReference type="Pfam" id="PF13473">
    <property type="entry name" value="Cupredoxin_1"/>
    <property type="match status" value="1"/>
</dbReference>
<accession>A0ABY4QWY3</accession>
<evidence type="ECO:0000259" key="3">
    <source>
        <dbReference type="Pfam" id="PF13473"/>
    </source>
</evidence>
<organism evidence="4 5">
    <name type="scientific">Jatrophihabitans telluris</name>
    <dbReference type="NCBI Taxonomy" id="2038343"/>
    <lineage>
        <taxon>Bacteria</taxon>
        <taxon>Bacillati</taxon>
        <taxon>Actinomycetota</taxon>
        <taxon>Actinomycetes</taxon>
        <taxon>Jatrophihabitantales</taxon>
        <taxon>Jatrophihabitantaceae</taxon>
        <taxon>Jatrophihabitans</taxon>
    </lineage>
</organism>
<evidence type="ECO:0000313" key="5">
    <source>
        <dbReference type="Proteomes" id="UP001056336"/>
    </source>
</evidence>
<dbReference type="InterPro" id="IPR008972">
    <property type="entry name" value="Cupredoxin"/>
</dbReference>
<dbReference type="PANTHER" id="PTHR38439">
    <property type="entry name" value="AURACYANIN-B"/>
    <property type="match status" value="1"/>
</dbReference>
<keyword evidence="5" id="KW-1185">Reference proteome</keyword>
<keyword evidence="1" id="KW-0479">Metal-binding</keyword>
<feature type="domain" description="EfeO-type cupredoxin-like" evidence="3">
    <location>
        <begin position="47"/>
        <end position="142"/>
    </location>
</feature>